<proteinExistence type="predicted"/>
<accession>A0AAW2W7T9</accession>
<dbReference type="EMBL" id="JACGWJ010000002">
    <property type="protein sequence ID" value="KAL0436262.1"/>
    <property type="molecule type" value="Genomic_DNA"/>
</dbReference>
<dbReference type="Pfam" id="PF25111">
    <property type="entry name" value="AtTam9"/>
    <property type="match status" value="1"/>
</dbReference>
<evidence type="ECO:0000313" key="1">
    <source>
        <dbReference type="EMBL" id="KAL0436262.1"/>
    </source>
</evidence>
<gene>
    <name evidence="1" type="ORF">Sradi_0334100</name>
</gene>
<dbReference type="InterPro" id="IPR056895">
    <property type="entry name" value="AtTam9"/>
</dbReference>
<name>A0AAW2W7T9_SESRA</name>
<organism evidence="1">
    <name type="scientific">Sesamum radiatum</name>
    <name type="common">Black benniseed</name>
    <dbReference type="NCBI Taxonomy" id="300843"/>
    <lineage>
        <taxon>Eukaryota</taxon>
        <taxon>Viridiplantae</taxon>
        <taxon>Streptophyta</taxon>
        <taxon>Embryophyta</taxon>
        <taxon>Tracheophyta</taxon>
        <taxon>Spermatophyta</taxon>
        <taxon>Magnoliopsida</taxon>
        <taxon>eudicotyledons</taxon>
        <taxon>Gunneridae</taxon>
        <taxon>Pentapetalae</taxon>
        <taxon>asterids</taxon>
        <taxon>lamiids</taxon>
        <taxon>Lamiales</taxon>
        <taxon>Pedaliaceae</taxon>
        <taxon>Sesamum</taxon>
    </lineage>
</organism>
<protein>
    <submittedName>
        <fullName evidence="1">Uncharacterized protein</fullName>
    </submittedName>
</protein>
<sequence>MFFADSNLVFLEMITSRFLRAMDDDNPWHNHVAAASFAGLPDMLLEVRACLLIRNLSFPSPENSKLSMGGKPAKHEKKEELQTGIDYAFHSPFTPRNPPALKPPDHYVEYMRLNGWLDLNLDDPDLAHLFK</sequence>
<reference evidence="1" key="2">
    <citation type="journal article" date="2024" name="Plant">
        <title>Genomic evolution and insights into agronomic trait innovations of Sesamum species.</title>
        <authorList>
            <person name="Miao H."/>
            <person name="Wang L."/>
            <person name="Qu L."/>
            <person name="Liu H."/>
            <person name="Sun Y."/>
            <person name="Le M."/>
            <person name="Wang Q."/>
            <person name="Wei S."/>
            <person name="Zheng Y."/>
            <person name="Lin W."/>
            <person name="Duan Y."/>
            <person name="Cao H."/>
            <person name="Xiong S."/>
            <person name="Wang X."/>
            <person name="Wei L."/>
            <person name="Li C."/>
            <person name="Ma Q."/>
            <person name="Ju M."/>
            <person name="Zhao R."/>
            <person name="Li G."/>
            <person name="Mu C."/>
            <person name="Tian Q."/>
            <person name="Mei H."/>
            <person name="Zhang T."/>
            <person name="Gao T."/>
            <person name="Zhang H."/>
        </authorList>
    </citation>
    <scope>NUCLEOTIDE SEQUENCE</scope>
    <source>
        <strain evidence="1">G02</strain>
    </source>
</reference>
<comment type="caution">
    <text evidence="1">The sequence shown here is derived from an EMBL/GenBank/DDBJ whole genome shotgun (WGS) entry which is preliminary data.</text>
</comment>
<reference evidence="1" key="1">
    <citation type="submission" date="2020-06" db="EMBL/GenBank/DDBJ databases">
        <authorList>
            <person name="Li T."/>
            <person name="Hu X."/>
            <person name="Zhang T."/>
            <person name="Song X."/>
            <person name="Zhang H."/>
            <person name="Dai N."/>
            <person name="Sheng W."/>
            <person name="Hou X."/>
            <person name="Wei L."/>
        </authorList>
    </citation>
    <scope>NUCLEOTIDE SEQUENCE</scope>
    <source>
        <strain evidence="1">G02</strain>
        <tissue evidence="1">Leaf</tissue>
    </source>
</reference>
<dbReference type="AlphaFoldDB" id="A0AAW2W7T9"/>